<accession>A0A3S2VX81</accession>
<dbReference type="Gene3D" id="3.60.20.40">
    <property type="match status" value="1"/>
</dbReference>
<evidence type="ECO:0000313" key="1">
    <source>
        <dbReference type="EMBL" id="RVT51575.1"/>
    </source>
</evidence>
<dbReference type="OrthoDB" id="5297205at2"/>
<protein>
    <submittedName>
        <fullName evidence="1">Gamma-glutamyltransferase</fullName>
    </submittedName>
</protein>
<dbReference type="RefSeq" id="WP_128198576.1">
    <property type="nucleotide sequence ID" value="NZ_SACT01000003.1"/>
</dbReference>
<dbReference type="InterPro" id="IPR052896">
    <property type="entry name" value="GGT-like_enzyme"/>
</dbReference>
<dbReference type="GO" id="GO:0016740">
    <property type="term" value="F:transferase activity"/>
    <property type="evidence" value="ECO:0007669"/>
    <property type="project" value="UniProtKB-KW"/>
</dbReference>
<organism evidence="1 2">
    <name type="scientific">Rubrivivax albus</name>
    <dbReference type="NCBI Taxonomy" id="2499835"/>
    <lineage>
        <taxon>Bacteria</taxon>
        <taxon>Pseudomonadati</taxon>
        <taxon>Pseudomonadota</taxon>
        <taxon>Betaproteobacteria</taxon>
        <taxon>Burkholderiales</taxon>
        <taxon>Sphaerotilaceae</taxon>
        <taxon>Rubrivivax</taxon>
    </lineage>
</organism>
<dbReference type="InterPro" id="IPR029055">
    <property type="entry name" value="Ntn_hydrolases_N"/>
</dbReference>
<dbReference type="EMBL" id="SACT01000003">
    <property type="protein sequence ID" value="RVT51575.1"/>
    <property type="molecule type" value="Genomic_DNA"/>
</dbReference>
<reference evidence="1 2" key="1">
    <citation type="submission" date="2019-01" db="EMBL/GenBank/DDBJ databases">
        <authorList>
            <person name="Chen W.-M."/>
        </authorList>
    </citation>
    <scope>NUCLEOTIDE SEQUENCE [LARGE SCALE GENOMIC DNA]</scope>
    <source>
        <strain evidence="1 2">ICH-3</strain>
    </source>
</reference>
<dbReference type="PANTHER" id="PTHR43881:SF5">
    <property type="entry name" value="GAMMA-GLUTAMYLTRANSPEPTIDASE"/>
    <property type="match status" value="1"/>
</dbReference>
<name>A0A3S2VX81_9BURK</name>
<dbReference type="InterPro" id="IPR043137">
    <property type="entry name" value="GGT_ssub_C"/>
</dbReference>
<dbReference type="Pfam" id="PF01019">
    <property type="entry name" value="G_glu_transpept"/>
    <property type="match status" value="1"/>
</dbReference>
<dbReference type="Gene3D" id="1.10.246.130">
    <property type="match status" value="1"/>
</dbReference>
<comment type="caution">
    <text evidence="1">The sequence shown here is derived from an EMBL/GenBank/DDBJ whole genome shotgun (WGS) entry which is preliminary data.</text>
</comment>
<dbReference type="InterPro" id="IPR043138">
    <property type="entry name" value="GGT_lsub"/>
</dbReference>
<dbReference type="PANTHER" id="PTHR43881">
    <property type="entry name" value="GAMMA-GLUTAMYLTRANSPEPTIDASE (AFU_ORTHOLOGUE AFUA_4G13580)"/>
    <property type="match status" value="1"/>
</dbReference>
<sequence length="533" mass="55827">MHTPSSYGGMVVAPHHLAAQAGRDVLRDGGTAVEAMVAAAAAIAVVYPHMNAIGGDGFWLIHDPAKGDAPPVAIDACGAAAAAASIDFYASRGHSTAIPSRGPLAALTAAGTIGGWAEALAVSAHWQAPLPLPRLLADAIRHAEDGVAVSASQARLTRAKLAELAPQPGFGTTYLVDGQPPAPGHRLRQPALAATLRQLADDGLDSFYRGPLAARIAAALQAVGSPLTAADLAACRAERVPPLRVVLPEAEVFNLPPPTQGLATLMILGLFDQLGVTEGEGFAHLHGLVEATKLAFLVRDAVVTDRGRLPTDPQAFLMAEALAERAVRIDPARALPWPQPTQPGDTIWMGAVDREGRAVSFIQSVYWEFGSGVVLPDLGICWQNRGTSFSLDPQALNALEPGRKPFHTLNPSLARFGDGRVMPFGTMGGEGQPQTQAAVYTRVARFGQGLQQAVAAPRWLLGRTWGDVSTTLKLESRFDPALVQALREADHTVEMLDEAFSDTMGHAGALIRHPDGRIEGAADPRSDGAAAGV</sequence>
<evidence type="ECO:0000313" key="2">
    <source>
        <dbReference type="Proteomes" id="UP000288178"/>
    </source>
</evidence>
<keyword evidence="2" id="KW-1185">Reference proteome</keyword>
<dbReference type="Proteomes" id="UP000288178">
    <property type="component" value="Unassembled WGS sequence"/>
</dbReference>
<dbReference type="PRINTS" id="PR01210">
    <property type="entry name" value="GGTRANSPTASE"/>
</dbReference>
<dbReference type="AlphaFoldDB" id="A0A3S2VX81"/>
<proteinExistence type="predicted"/>
<gene>
    <name evidence="1" type="ORF">ENE75_12215</name>
</gene>
<dbReference type="SUPFAM" id="SSF56235">
    <property type="entry name" value="N-terminal nucleophile aminohydrolases (Ntn hydrolases)"/>
    <property type="match status" value="1"/>
</dbReference>
<keyword evidence="1" id="KW-0808">Transferase</keyword>